<dbReference type="EMBL" id="JANEYF010004090">
    <property type="protein sequence ID" value="KAJ8932217.1"/>
    <property type="molecule type" value="Genomic_DNA"/>
</dbReference>
<sequence length="209" mass="24733">MASLKNFNLNIEDVLGFAADTTNVIFGQNNSIVSRIKEANPNCVFVKCVCHSVALAVSYACKELPKNIYQTVKDVYGYFSHSSKRQKEFSEFQEFVQCDKHNILRYYEIRWLSLHQCINRILGQWGALKLYFHDQYILERNITNEFLCKNFDDEITKLYFLLLDYVLPIVNKFNIIFQANSCVIHRLYRDMSDMYKSLFTELLHEKLLY</sequence>
<dbReference type="PANTHER" id="PTHR37162">
    <property type="entry name" value="HAT FAMILY DIMERISATION DOMAINCONTAINING PROTEIN-RELATED"/>
    <property type="match status" value="1"/>
</dbReference>
<protein>
    <recommendedName>
        <fullName evidence="3">DUF4371 domain-containing protein</fullName>
    </recommendedName>
</protein>
<gene>
    <name evidence="1" type="ORF">NQ314_014837</name>
</gene>
<name>A0AAV8X103_9CUCU</name>
<dbReference type="SUPFAM" id="SSF53098">
    <property type="entry name" value="Ribonuclease H-like"/>
    <property type="match status" value="1"/>
</dbReference>
<reference evidence="1" key="1">
    <citation type="journal article" date="2023" name="Insect Mol. Biol.">
        <title>Genome sequencing provides insights into the evolution of gene families encoding plant cell wall-degrading enzymes in longhorned beetles.</title>
        <authorList>
            <person name="Shin N.R."/>
            <person name="Okamura Y."/>
            <person name="Kirsch R."/>
            <person name="Pauchet Y."/>
        </authorList>
    </citation>
    <scope>NUCLEOTIDE SEQUENCE</scope>
    <source>
        <strain evidence="1">RBIC_L_NR</strain>
    </source>
</reference>
<evidence type="ECO:0008006" key="3">
    <source>
        <dbReference type="Google" id="ProtNLM"/>
    </source>
</evidence>
<dbReference type="InterPro" id="IPR012337">
    <property type="entry name" value="RNaseH-like_sf"/>
</dbReference>
<keyword evidence="2" id="KW-1185">Reference proteome</keyword>
<evidence type="ECO:0000313" key="1">
    <source>
        <dbReference type="EMBL" id="KAJ8932217.1"/>
    </source>
</evidence>
<evidence type="ECO:0000313" key="2">
    <source>
        <dbReference type="Proteomes" id="UP001162156"/>
    </source>
</evidence>
<comment type="caution">
    <text evidence="1">The sequence shown here is derived from an EMBL/GenBank/DDBJ whole genome shotgun (WGS) entry which is preliminary data.</text>
</comment>
<organism evidence="1 2">
    <name type="scientific">Rhamnusium bicolor</name>
    <dbReference type="NCBI Taxonomy" id="1586634"/>
    <lineage>
        <taxon>Eukaryota</taxon>
        <taxon>Metazoa</taxon>
        <taxon>Ecdysozoa</taxon>
        <taxon>Arthropoda</taxon>
        <taxon>Hexapoda</taxon>
        <taxon>Insecta</taxon>
        <taxon>Pterygota</taxon>
        <taxon>Neoptera</taxon>
        <taxon>Endopterygota</taxon>
        <taxon>Coleoptera</taxon>
        <taxon>Polyphaga</taxon>
        <taxon>Cucujiformia</taxon>
        <taxon>Chrysomeloidea</taxon>
        <taxon>Cerambycidae</taxon>
        <taxon>Lepturinae</taxon>
        <taxon>Rhagiini</taxon>
        <taxon>Rhamnusium</taxon>
    </lineage>
</organism>
<dbReference type="PANTHER" id="PTHR37162:SF1">
    <property type="entry name" value="BED-TYPE DOMAIN-CONTAINING PROTEIN"/>
    <property type="match status" value="1"/>
</dbReference>
<dbReference type="AlphaFoldDB" id="A0AAV8X103"/>
<accession>A0AAV8X103</accession>
<proteinExistence type="predicted"/>
<dbReference type="Proteomes" id="UP001162156">
    <property type="component" value="Unassembled WGS sequence"/>
</dbReference>